<keyword evidence="2" id="KW-0229">DNA integration</keyword>
<comment type="similarity">
    <text evidence="1">Belongs to the 'phage' integrase family.</text>
</comment>
<dbReference type="PANTHER" id="PTHR30629">
    <property type="entry name" value="PROPHAGE INTEGRASE"/>
    <property type="match status" value="1"/>
</dbReference>
<evidence type="ECO:0000256" key="1">
    <source>
        <dbReference type="ARBA" id="ARBA00008857"/>
    </source>
</evidence>
<evidence type="ECO:0000313" key="8">
    <source>
        <dbReference type="Proteomes" id="UP000052232"/>
    </source>
</evidence>
<dbReference type="InterPro" id="IPR044068">
    <property type="entry name" value="CB"/>
</dbReference>
<evidence type="ECO:0000256" key="4">
    <source>
        <dbReference type="ARBA" id="ARBA00023172"/>
    </source>
</evidence>
<evidence type="ECO:0000259" key="6">
    <source>
        <dbReference type="PROSITE" id="PS51900"/>
    </source>
</evidence>
<evidence type="ECO:0000256" key="3">
    <source>
        <dbReference type="ARBA" id="ARBA00023125"/>
    </source>
</evidence>
<dbReference type="EMBL" id="JACT01000001">
    <property type="protein sequence ID" value="KMS58337.1"/>
    <property type="molecule type" value="Genomic_DNA"/>
</dbReference>
<dbReference type="Gene3D" id="1.10.150.130">
    <property type="match status" value="1"/>
</dbReference>
<dbReference type="PROSITE" id="PS51900">
    <property type="entry name" value="CB"/>
    <property type="match status" value="1"/>
</dbReference>
<dbReference type="STRING" id="1420583.V473_09525"/>
<organism evidence="7 8">
    <name type="scientific">Sphingobium cupriresistens LL01</name>
    <dbReference type="NCBI Taxonomy" id="1420583"/>
    <lineage>
        <taxon>Bacteria</taxon>
        <taxon>Pseudomonadati</taxon>
        <taxon>Pseudomonadota</taxon>
        <taxon>Alphaproteobacteria</taxon>
        <taxon>Sphingomonadales</taxon>
        <taxon>Sphingomonadaceae</taxon>
        <taxon>Sphingobium</taxon>
    </lineage>
</organism>
<gene>
    <name evidence="7" type="ORF">V473_09525</name>
</gene>
<dbReference type="AlphaFoldDB" id="A0A0J7Y3R1"/>
<comment type="caution">
    <text evidence="7">The sequence shown here is derived from an EMBL/GenBank/DDBJ whole genome shotgun (WGS) entry which is preliminary data.</text>
</comment>
<dbReference type="GO" id="GO:0015074">
    <property type="term" value="P:DNA integration"/>
    <property type="evidence" value="ECO:0007669"/>
    <property type="project" value="UniProtKB-KW"/>
</dbReference>
<dbReference type="InterPro" id="IPR010998">
    <property type="entry name" value="Integrase_recombinase_N"/>
</dbReference>
<dbReference type="RefSeq" id="WP_066602889.1">
    <property type="nucleotide sequence ID" value="NZ_KQ130434.1"/>
</dbReference>
<keyword evidence="4" id="KW-0233">DNA recombination</keyword>
<dbReference type="InterPro" id="IPR011010">
    <property type="entry name" value="DNA_brk_join_enz"/>
</dbReference>
<dbReference type="InterPro" id="IPR038488">
    <property type="entry name" value="Integrase_DNA-bd_sf"/>
</dbReference>
<dbReference type="Gene3D" id="1.10.443.10">
    <property type="entry name" value="Intergrase catalytic core"/>
    <property type="match status" value="1"/>
</dbReference>
<dbReference type="InterPro" id="IPR053876">
    <property type="entry name" value="Phage_int_M"/>
</dbReference>
<keyword evidence="8" id="KW-1185">Reference proteome</keyword>
<dbReference type="Proteomes" id="UP000052232">
    <property type="component" value="Unassembled WGS sequence"/>
</dbReference>
<proteinExistence type="inferred from homology"/>
<dbReference type="Pfam" id="PF22022">
    <property type="entry name" value="Phage_int_M"/>
    <property type="match status" value="1"/>
</dbReference>
<evidence type="ECO:0000313" key="7">
    <source>
        <dbReference type="EMBL" id="KMS58337.1"/>
    </source>
</evidence>
<evidence type="ECO:0000256" key="5">
    <source>
        <dbReference type="PROSITE-ProRule" id="PRU01248"/>
    </source>
</evidence>
<dbReference type="GO" id="GO:0003677">
    <property type="term" value="F:DNA binding"/>
    <property type="evidence" value="ECO:0007669"/>
    <property type="project" value="UniProtKB-UniRule"/>
</dbReference>
<dbReference type="SUPFAM" id="SSF56349">
    <property type="entry name" value="DNA breaking-rejoining enzymes"/>
    <property type="match status" value="1"/>
</dbReference>
<dbReference type="InterPro" id="IPR050808">
    <property type="entry name" value="Phage_Integrase"/>
</dbReference>
<protein>
    <submittedName>
        <fullName evidence="7">Integrase</fullName>
    </submittedName>
</protein>
<feature type="domain" description="Core-binding (CB)" evidence="6">
    <location>
        <begin position="98"/>
        <end position="179"/>
    </location>
</feature>
<accession>A0A0J7Y3R1</accession>
<name>A0A0J7Y3R1_9SPHN</name>
<dbReference type="GO" id="GO:0006310">
    <property type="term" value="P:DNA recombination"/>
    <property type="evidence" value="ECO:0007669"/>
    <property type="project" value="UniProtKB-KW"/>
</dbReference>
<keyword evidence="3 5" id="KW-0238">DNA-binding</keyword>
<dbReference type="Gene3D" id="3.30.160.390">
    <property type="entry name" value="Integrase, DNA-binding domain"/>
    <property type="match status" value="1"/>
</dbReference>
<evidence type="ECO:0000256" key="2">
    <source>
        <dbReference type="ARBA" id="ARBA00022908"/>
    </source>
</evidence>
<dbReference type="PANTHER" id="PTHR30629:SF2">
    <property type="entry name" value="PROPHAGE INTEGRASE INTS-RELATED"/>
    <property type="match status" value="1"/>
</dbReference>
<dbReference type="InterPro" id="IPR013762">
    <property type="entry name" value="Integrase-like_cat_sf"/>
</dbReference>
<reference evidence="7 8" key="1">
    <citation type="journal article" date="2015" name="G3 (Bethesda)">
        <title>Insights into Ongoing Evolution of the Hexachlorocyclohexane Catabolic Pathway from Comparative Genomics of Ten Sphingomonadaceae Strains.</title>
        <authorList>
            <person name="Pearce S.L."/>
            <person name="Oakeshott J.G."/>
            <person name="Pandey G."/>
        </authorList>
    </citation>
    <scope>NUCLEOTIDE SEQUENCE [LARGE SCALE GENOMIC DNA]</scope>
    <source>
        <strain evidence="7 8">LL01</strain>
    </source>
</reference>
<dbReference type="Pfam" id="PF13356">
    <property type="entry name" value="Arm-DNA-bind_3"/>
    <property type="match status" value="1"/>
</dbReference>
<dbReference type="PATRIC" id="fig|1420583.3.peg.1918"/>
<sequence length="443" mass="50165">MALTHNKIANAKPTSRDYKLFDSKGLFLIVSPAGGKSWRFKYRFGERERLLTLGKFPDLGLVAAREARTKAAELLAQGKNPAIEKKKVKMQRRAASEATFRKLGNEWLADMKPTWSLSNYTRVKNRLDRDLFPQFGSIPVGDIESEAILRALRRIEARGSIETAKRVRGYVHSIFKRAKGERLVELPILMEIDEIKSALKPARRGRRQPALTEVADIIEFQRCVDRSTSNLLTKLASRLLGLTLVRVGVLRAAPWSEFQGIDWDDPDTPPDQPIWRIPASRMKLVVEDKENPAFGHDVPLCHQAVEVLRIIRMITGSLPILFPSAKGWRQPMSDAALSTMYKRMAGGRYQGQMVPHGWRSSFSTIMNERAADLERDGDRMVIDMILAHVPEGVSASEWSYNRSRYRRPRTSLHQVWADMISEGLVSPHELLSRETSLKGDTAA</sequence>
<dbReference type="InterPro" id="IPR025166">
    <property type="entry name" value="Integrase_DNA_bind_dom"/>
</dbReference>